<reference evidence="1" key="2">
    <citation type="submission" date="2023-06" db="EMBL/GenBank/DDBJ databases">
        <authorList>
            <consortium name="Lawrence Berkeley National Laboratory"/>
            <person name="Haridas S."/>
            <person name="Hensen N."/>
            <person name="Bonometti L."/>
            <person name="Westerberg I."/>
            <person name="Brannstrom I.O."/>
            <person name="Guillou S."/>
            <person name="Cros-Aarteil S."/>
            <person name="Calhoun S."/>
            <person name="Kuo A."/>
            <person name="Mondo S."/>
            <person name="Pangilinan J."/>
            <person name="Riley R."/>
            <person name="Labutti K."/>
            <person name="Andreopoulos B."/>
            <person name="Lipzen A."/>
            <person name="Chen C."/>
            <person name="Yanf M."/>
            <person name="Daum C."/>
            <person name="Ng V."/>
            <person name="Clum A."/>
            <person name="Steindorff A."/>
            <person name="Ohm R."/>
            <person name="Martin F."/>
            <person name="Silar P."/>
            <person name="Natvig D."/>
            <person name="Lalanne C."/>
            <person name="Gautier V."/>
            <person name="Ament-Velasquez S.L."/>
            <person name="Kruys A."/>
            <person name="Hutchinson M.I."/>
            <person name="Powell A.J."/>
            <person name="Barry K."/>
            <person name="Miller A.N."/>
            <person name="Grigoriev I.V."/>
            <person name="Debuchy R."/>
            <person name="Gladieux P."/>
            <person name="Thoren M.H."/>
            <person name="Johannesson H."/>
        </authorList>
    </citation>
    <scope>NUCLEOTIDE SEQUENCE</scope>
    <source>
        <strain evidence="1">CBS 955.72</strain>
    </source>
</reference>
<sequence>MLPLHIDRGSVQNMNTAPFQVGMVAQTLIRNDARQHFAEHCEIIHKGWVMLLDKTTLPDNTTCTDSRVADAIRALGNIIKCPENNIHLRIAYVQLARMMTCLREKIRDGRRHGLLVSKRSQRDATVAINLYLGATGRTDREEVRELIRMSNRWAPTLANHFHRCG</sequence>
<gene>
    <name evidence="1" type="ORF">B0T25DRAFT_143848</name>
</gene>
<comment type="caution">
    <text evidence="1">The sequence shown here is derived from an EMBL/GenBank/DDBJ whole genome shotgun (WGS) entry which is preliminary data.</text>
</comment>
<reference evidence="1" key="1">
    <citation type="journal article" date="2023" name="Mol. Phylogenet. Evol.">
        <title>Genome-scale phylogeny and comparative genomics of the fungal order Sordariales.</title>
        <authorList>
            <person name="Hensen N."/>
            <person name="Bonometti L."/>
            <person name="Westerberg I."/>
            <person name="Brannstrom I.O."/>
            <person name="Guillou S."/>
            <person name="Cros-Aarteil S."/>
            <person name="Calhoun S."/>
            <person name="Haridas S."/>
            <person name="Kuo A."/>
            <person name="Mondo S."/>
            <person name="Pangilinan J."/>
            <person name="Riley R."/>
            <person name="LaButti K."/>
            <person name="Andreopoulos B."/>
            <person name="Lipzen A."/>
            <person name="Chen C."/>
            <person name="Yan M."/>
            <person name="Daum C."/>
            <person name="Ng V."/>
            <person name="Clum A."/>
            <person name="Steindorff A."/>
            <person name="Ohm R.A."/>
            <person name="Martin F."/>
            <person name="Silar P."/>
            <person name="Natvig D.O."/>
            <person name="Lalanne C."/>
            <person name="Gautier V."/>
            <person name="Ament-Velasquez S.L."/>
            <person name="Kruys A."/>
            <person name="Hutchinson M.I."/>
            <person name="Powell A.J."/>
            <person name="Barry K."/>
            <person name="Miller A.N."/>
            <person name="Grigoriev I.V."/>
            <person name="Debuchy R."/>
            <person name="Gladieux P."/>
            <person name="Hiltunen Thoren M."/>
            <person name="Johannesson H."/>
        </authorList>
    </citation>
    <scope>NUCLEOTIDE SEQUENCE</scope>
    <source>
        <strain evidence="1">CBS 955.72</strain>
    </source>
</reference>
<accession>A0AAJ0MG06</accession>
<dbReference type="Proteomes" id="UP001275084">
    <property type="component" value="Unassembled WGS sequence"/>
</dbReference>
<proteinExistence type="predicted"/>
<evidence type="ECO:0000313" key="2">
    <source>
        <dbReference type="Proteomes" id="UP001275084"/>
    </source>
</evidence>
<keyword evidence="2" id="KW-1185">Reference proteome</keyword>
<dbReference type="EMBL" id="JAUIQD010000003">
    <property type="protein sequence ID" value="KAK3356998.1"/>
    <property type="molecule type" value="Genomic_DNA"/>
</dbReference>
<protein>
    <submittedName>
        <fullName evidence="1">Uncharacterized protein</fullName>
    </submittedName>
</protein>
<organism evidence="1 2">
    <name type="scientific">Lasiosphaeria hispida</name>
    <dbReference type="NCBI Taxonomy" id="260671"/>
    <lineage>
        <taxon>Eukaryota</taxon>
        <taxon>Fungi</taxon>
        <taxon>Dikarya</taxon>
        <taxon>Ascomycota</taxon>
        <taxon>Pezizomycotina</taxon>
        <taxon>Sordariomycetes</taxon>
        <taxon>Sordariomycetidae</taxon>
        <taxon>Sordariales</taxon>
        <taxon>Lasiosphaeriaceae</taxon>
        <taxon>Lasiosphaeria</taxon>
    </lineage>
</organism>
<dbReference type="AlphaFoldDB" id="A0AAJ0MG06"/>
<evidence type="ECO:0000313" key="1">
    <source>
        <dbReference type="EMBL" id="KAK3356998.1"/>
    </source>
</evidence>
<name>A0AAJ0MG06_9PEZI</name>